<gene>
    <name evidence="1" type="ORF">F4820DRAFT_435992</name>
</gene>
<evidence type="ECO:0000313" key="1">
    <source>
        <dbReference type="EMBL" id="KAI4860732.1"/>
    </source>
</evidence>
<protein>
    <submittedName>
        <fullName evidence="1">YTH-domain-containing protein</fullName>
    </submittedName>
</protein>
<dbReference type="Proteomes" id="UP001497700">
    <property type="component" value="Unassembled WGS sequence"/>
</dbReference>
<sequence length="347" mass="39922">MQTDDSTRGRDRNRNSTSTARGGVQYDRRHNYPSDGSLLSANLQDWLKLTGWHNSNYRYEKLTSYRIAQLDKISSGDNNSTLALKMKQYSPSASAIENNGAGRRDDSSNRDHATFLRGRSSSPVRNEGYDYRSRDYAQQHGIDEYEDRHGTPMKKRETQTSDYHTSHEDRRDVQKERTMAMYPKQLAFGEHDDVIFFVFRSYSWNNVYDCMEDGLWATQAANEQMLSTAFTSTKTVVLFFSVNGSRGIQGYAVMKSPPSGSTTRPRWWYDIKWEISEPFKVEWLCKTHVDNTCIRHITNSLHENLPVTRARDGQQIETEAGKQMLTIIESHAIQHAKRAMRPGSSMA</sequence>
<keyword evidence="2" id="KW-1185">Reference proteome</keyword>
<reference evidence="1 2" key="1">
    <citation type="journal article" date="2022" name="New Phytol.">
        <title>Ecological generalism drives hyperdiversity of secondary metabolite gene clusters in xylarialean endophytes.</title>
        <authorList>
            <person name="Franco M.E.E."/>
            <person name="Wisecaver J.H."/>
            <person name="Arnold A.E."/>
            <person name="Ju Y.M."/>
            <person name="Slot J.C."/>
            <person name="Ahrendt S."/>
            <person name="Moore L.P."/>
            <person name="Eastman K.E."/>
            <person name="Scott K."/>
            <person name="Konkel Z."/>
            <person name="Mondo S.J."/>
            <person name="Kuo A."/>
            <person name="Hayes R.D."/>
            <person name="Haridas S."/>
            <person name="Andreopoulos B."/>
            <person name="Riley R."/>
            <person name="LaButti K."/>
            <person name="Pangilinan J."/>
            <person name="Lipzen A."/>
            <person name="Amirebrahimi M."/>
            <person name="Yan J."/>
            <person name="Adam C."/>
            <person name="Keymanesh K."/>
            <person name="Ng V."/>
            <person name="Louie K."/>
            <person name="Northen T."/>
            <person name="Drula E."/>
            <person name="Henrissat B."/>
            <person name="Hsieh H.M."/>
            <person name="Youens-Clark K."/>
            <person name="Lutzoni F."/>
            <person name="Miadlikowska J."/>
            <person name="Eastwood D.C."/>
            <person name="Hamelin R.C."/>
            <person name="Grigoriev I.V."/>
            <person name="U'Ren J.M."/>
        </authorList>
    </citation>
    <scope>NUCLEOTIDE SEQUENCE [LARGE SCALE GENOMIC DNA]</scope>
    <source>
        <strain evidence="1 2">CBS 119005</strain>
    </source>
</reference>
<dbReference type="EMBL" id="MU393575">
    <property type="protein sequence ID" value="KAI4860732.1"/>
    <property type="molecule type" value="Genomic_DNA"/>
</dbReference>
<proteinExistence type="predicted"/>
<organism evidence="1 2">
    <name type="scientific">Hypoxylon rubiginosum</name>
    <dbReference type="NCBI Taxonomy" id="110542"/>
    <lineage>
        <taxon>Eukaryota</taxon>
        <taxon>Fungi</taxon>
        <taxon>Dikarya</taxon>
        <taxon>Ascomycota</taxon>
        <taxon>Pezizomycotina</taxon>
        <taxon>Sordariomycetes</taxon>
        <taxon>Xylariomycetidae</taxon>
        <taxon>Xylariales</taxon>
        <taxon>Hypoxylaceae</taxon>
        <taxon>Hypoxylon</taxon>
    </lineage>
</organism>
<evidence type="ECO:0000313" key="2">
    <source>
        <dbReference type="Proteomes" id="UP001497700"/>
    </source>
</evidence>
<name>A0ACB9YNF2_9PEZI</name>
<accession>A0ACB9YNF2</accession>
<comment type="caution">
    <text evidence="1">The sequence shown here is derived from an EMBL/GenBank/DDBJ whole genome shotgun (WGS) entry which is preliminary data.</text>
</comment>